<evidence type="ECO:0000256" key="4">
    <source>
        <dbReference type="ARBA" id="ARBA00022475"/>
    </source>
</evidence>
<keyword evidence="7 9" id="KW-0472">Membrane</keyword>
<dbReference type="GeneID" id="97905030"/>
<dbReference type="EMBL" id="JAJA02000001">
    <property type="protein sequence ID" value="KWS06632.1"/>
    <property type="molecule type" value="Genomic_DNA"/>
</dbReference>
<reference evidence="10 11" key="1">
    <citation type="journal article" date="2014" name="Genome Announc.">
        <title>Draft Genome Sequence of Lysobacter capsici AZ78, a Bacterium Antagonistic to Plant-Pathogenic Oomycetes.</title>
        <authorList>
            <person name="Puopolo G."/>
            <person name="Sonego P."/>
            <person name="Engelen K."/>
            <person name="Pertot I."/>
        </authorList>
    </citation>
    <scope>NUCLEOTIDE SEQUENCE [LARGE SCALE GENOMIC DNA]</scope>
    <source>
        <strain evidence="10 11">AZ78</strain>
    </source>
</reference>
<comment type="subcellular location">
    <subcellularLocation>
        <location evidence="2">Cell membrane</location>
        <topology evidence="2">Multi-pass membrane protein</topology>
    </subcellularLocation>
</comment>
<organism evidence="10 11">
    <name type="scientific">Lysobacter capsici AZ78</name>
    <dbReference type="NCBI Taxonomy" id="1444315"/>
    <lineage>
        <taxon>Bacteria</taxon>
        <taxon>Pseudomonadati</taxon>
        <taxon>Pseudomonadota</taxon>
        <taxon>Gammaproteobacteria</taxon>
        <taxon>Lysobacterales</taxon>
        <taxon>Lysobacteraceae</taxon>
        <taxon>Lysobacter</taxon>
    </lineage>
</organism>
<gene>
    <name evidence="10" type="ORF">AZ78_4188</name>
</gene>
<evidence type="ECO:0000313" key="10">
    <source>
        <dbReference type="EMBL" id="KWS06632.1"/>
    </source>
</evidence>
<evidence type="ECO:0000256" key="6">
    <source>
        <dbReference type="ARBA" id="ARBA00022989"/>
    </source>
</evidence>
<evidence type="ECO:0000313" key="11">
    <source>
        <dbReference type="Proteomes" id="UP000023435"/>
    </source>
</evidence>
<feature type="transmembrane region" description="Helical" evidence="9">
    <location>
        <begin position="12"/>
        <end position="37"/>
    </location>
</feature>
<evidence type="ECO:0000256" key="2">
    <source>
        <dbReference type="ARBA" id="ARBA00004651"/>
    </source>
</evidence>
<dbReference type="NCBIfam" id="TIGR04408">
    <property type="entry name" value="LptG_lptG"/>
    <property type="match status" value="1"/>
</dbReference>
<keyword evidence="6 9" id="KW-1133">Transmembrane helix</keyword>
<evidence type="ECO:0000256" key="8">
    <source>
        <dbReference type="ARBA" id="ARBA00026081"/>
    </source>
</evidence>
<dbReference type="OrthoDB" id="9776227at2"/>
<dbReference type="Pfam" id="PF03739">
    <property type="entry name" value="LptF_LptG"/>
    <property type="match status" value="1"/>
</dbReference>
<feature type="transmembrane region" description="Helical" evidence="9">
    <location>
        <begin position="284"/>
        <end position="302"/>
    </location>
</feature>
<protein>
    <submittedName>
        <fullName evidence="10">Permease</fullName>
    </submittedName>
</protein>
<keyword evidence="11" id="KW-1185">Reference proteome</keyword>
<feature type="transmembrane region" description="Helical" evidence="9">
    <location>
        <begin position="103"/>
        <end position="120"/>
    </location>
</feature>
<keyword evidence="4" id="KW-1003">Cell membrane</keyword>
<feature type="transmembrane region" description="Helical" evidence="9">
    <location>
        <begin position="344"/>
        <end position="361"/>
    </location>
</feature>
<comment type="caution">
    <text evidence="10">The sequence shown here is derived from an EMBL/GenBank/DDBJ whole genome shotgun (WGS) entry which is preliminary data.</text>
</comment>
<dbReference type="RefSeq" id="WP_036104749.1">
    <property type="nucleotide sequence ID" value="NZ_JAJA02000001.1"/>
</dbReference>
<dbReference type="GO" id="GO:0015920">
    <property type="term" value="P:lipopolysaccharide transport"/>
    <property type="evidence" value="ECO:0007669"/>
    <property type="project" value="TreeGrafter"/>
</dbReference>
<evidence type="ECO:0000256" key="3">
    <source>
        <dbReference type="ARBA" id="ARBA00007725"/>
    </source>
</evidence>
<dbReference type="GO" id="GO:0055085">
    <property type="term" value="P:transmembrane transport"/>
    <property type="evidence" value="ECO:0007669"/>
    <property type="project" value="InterPro"/>
</dbReference>
<dbReference type="GO" id="GO:0043190">
    <property type="term" value="C:ATP-binding cassette (ABC) transporter complex"/>
    <property type="evidence" value="ECO:0007669"/>
    <property type="project" value="InterPro"/>
</dbReference>
<name>A0A108UCJ8_9GAMM</name>
<dbReference type="AlphaFoldDB" id="A0A108UCJ8"/>
<accession>A0A108UCJ8</accession>
<sequence>MKPFPKIHDVYVAKVVLSTVLLTWAVLLGLDFMLSFVNEFGDVGKGRYGVVQALAYMLLTVPRRAYALFPYASVVGSLMALGQLASTSELTVLRAIGLSRRRLSIAVAGSLAILTVLMVINGETVAPEGQRRAESLKAAAKSNNQVVAEYSGLWAREGDVILSASQGQERSAGNDRWLELRDVSLYQFGTDGRLVSIAVAGIAEHRPGGWLLRNVTRTTFHAKSAEKVQIPEERWESKLDSSALMSGTNRPRYLTAKALHKAIEDRQRNQLDAGEFEAHYWGRWFYPLNVLALCLAAVPFAFGSLRSGGMGKRLFIGIVFALVFWLLQTQFVELAKVFRFDFRLAYLAPTVVMLVVSALLFRRRSG</sequence>
<evidence type="ECO:0000256" key="5">
    <source>
        <dbReference type="ARBA" id="ARBA00022692"/>
    </source>
</evidence>
<evidence type="ECO:0000256" key="7">
    <source>
        <dbReference type="ARBA" id="ARBA00023136"/>
    </source>
</evidence>
<comment type="subunit">
    <text evidence="8">Component of the lipopolysaccharide transport and assembly complex. The LptBFG transporter is composed of two ATP-binding proteins (LptB) and two transmembrane proteins (LptF and LptG).</text>
</comment>
<keyword evidence="5 9" id="KW-0812">Transmembrane</keyword>
<dbReference type="InterPro" id="IPR030923">
    <property type="entry name" value="LptG"/>
</dbReference>
<dbReference type="PANTHER" id="PTHR33529:SF2">
    <property type="entry name" value="LIPOPOLYSACCHARIDE EXPORT SYSTEM PERMEASE PROTEIN LPTG"/>
    <property type="match status" value="1"/>
</dbReference>
<evidence type="ECO:0000256" key="9">
    <source>
        <dbReference type="SAM" id="Phobius"/>
    </source>
</evidence>
<proteinExistence type="inferred from homology"/>
<comment type="similarity">
    <text evidence="3">Belongs to the LptF/LptG family.</text>
</comment>
<comment type="function">
    <text evidence="1">Part of the ABC transporter complex LptBFG involved in the translocation of lipopolysaccharide (LPS) from the inner membrane to the outer membrane.</text>
</comment>
<feature type="transmembrane region" description="Helical" evidence="9">
    <location>
        <begin position="314"/>
        <end position="332"/>
    </location>
</feature>
<dbReference type="PANTHER" id="PTHR33529">
    <property type="entry name" value="SLR0882 PROTEIN-RELATED"/>
    <property type="match status" value="1"/>
</dbReference>
<dbReference type="Proteomes" id="UP000023435">
    <property type="component" value="Unassembled WGS sequence"/>
</dbReference>
<dbReference type="InterPro" id="IPR005495">
    <property type="entry name" value="LptG/LptF_permease"/>
</dbReference>
<evidence type="ECO:0000256" key="1">
    <source>
        <dbReference type="ARBA" id="ARBA00002265"/>
    </source>
</evidence>